<evidence type="ECO:0000313" key="2">
    <source>
        <dbReference type="Proteomes" id="UP001064048"/>
    </source>
</evidence>
<proteinExistence type="predicted"/>
<reference evidence="1 2" key="1">
    <citation type="journal article" date="2022" name="Genome Biol. Evol.">
        <title>The Spruce Budworm Genome: Reconstructing the Evolutionary History of Antifreeze Proteins.</title>
        <authorList>
            <person name="Beliveau C."/>
            <person name="Gagne P."/>
            <person name="Picq S."/>
            <person name="Vernygora O."/>
            <person name="Keeling C.I."/>
            <person name="Pinkney K."/>
            <person name="Doucet D."/>
            <person name="Wen F."/>
            <person name="Johnston J.S."/>
            <person name="Maaroufi H."/>
            <person name="Boyle B."/>
            <person name="Laroche J."/>
            <person name="Dewar K."/>
            <person name="Juretic N."/>
            <person name="Blackburn G."/>
            <person name="Nisole A."/>
            <person name="Brunet B."/>
            <person name="Brandao M."/>
            <person name="Lumley L."/>
            <person name="Duan J."/>
            <person name="Quan G."/>
            <person name="Lucarotti C.J."/>
            <person name="Roe A.D."/>
            <person name="Sperling F.A.H."/>
            <person name="Levesque R.C."/>
            <person name="Cusson M."/>
        </authorList>
    </citation>
    <scope>NUCLEOTIDE SEQUENCE [LARGE SCALE GENOMIC DNA]</scope>
    <source>
        <strain evidence="1">Glfc:IPQL:Cfum</strain>
    </source>
</reference>
<comment type="caution">
    <text evidence="1">The sequence shown here is derived from an EMBL/GenBank/DDBJ whole genome shotgun (WGS) entry which is preliminary data.</text>
</comment>
<name>A0ACC0J8K6_CHOFU</name>
<accession>A0ACC0J8K6</accession>
<sequence length="62" mass="7054">MGSTINLTCVVQHSPEPPPAIHWTHNEEVRRLVGEGFQVAGKNWMRVAEGRAQWRAVREAYV</sequence>
<evidence type="ECO:0000313" key="1">
    <source>
        <dbReference type="EMBL" id="KAI8420455.1"/>
    </source>
</evidence>
<dbReference type="EMBL" id="CM046114">
    <property type="protein sequence ID" value="KAI8420455.1"/>
    <property type="molecule type" value="Genomic_DNA"/>
</dbReference>
<gene>
    <name evidence="1" type="ORF">MSG28_008943</name>
</gene>
<keyword evidence="2" id="KW-1185">Reference proteome</keyword>
<dbReference type="Proteomes" id="UP001064048">
    <property type="component" value="Chromosome 14"/>
</dbReference>
<organism evidence="1 2">
    <name type="scientific">Choristoneura fumiferana</name>
    <name type="common">Spruce budworm moth</name>
    <name type="synonym">Archips fumiferana</name>
    <dbReference type="NCBI Taxonomy" id="7141"/>
    <lineage>
        <taxon>Eukaryota</taxon>
        <taxon>Metazoa</taxon>
        <taxon>Ecdysozoa</taxon>
        <taxon>Arthropoda</taxon>
        <taxon>Hexapoda</taxon>
        <taxon>Insecta</taxon>
        <taxon>Pterygota</taxon>
        <taxon>Neoptera</taxon>
        <taxon>Endopterygota</taxon>
        <taxon>Lepidoptera</taxon>
        <taxon>Glossata</taxon>
        <taxon>Ditrysia</taxon>
        <taxon>Tortricoidea</taxon>
        <taxon>Tortricidae</taxon>
        <taxon>Tortricinae</taxon>
        <taxon>Choristoneura</taxon>
    </lineage>
</organism>
<protein>
    <submittedName>
        <fullName evidence="1">Uncharacterized protein</fullName>
    </submittedName>
</protein>